<accession>A0A4C1SXE9</accession>
<dbReference type="Proteomes" id="UP000299102">
    <property type="component" value="Unassembled WGS sequence"/>
</dbReference>
<comment type="caution">
    <text evidence="2">The sequence shown here is derived from an EMBL/GenBank/DDBJ whole genome shotgun (WGS) entry which is preliminary data.</text>
</comment>
<dbReference type="OrthoDB" id="7616876at2759"/>
<evidence type="ECO:0000256" key="1">
    <source>
        <dbReference type="SAM" id="MobiDB-lite"/>
    </source>
</evidence>
<evidence type="ECO:0000313" key="2">
    <source>
        <dbReference type="EMBL" id="GBP06872.1"/>
    </source>
</evidence>
<feature type="region of interest" description="Disordered" evidence="1">
    <location>
        <begin position="115"/>
        <end position="149"/>
    </location>
</feature>
<reference evidence="2 3" key="1">
    <citation type="journal article" date="2019" name="Commun. Biol.">
        <title>The bagworm genome reveals a unique fibroin gene that provides high tensile strength.</title>
        <authorList>
            <person name="Kono N."/>
            <person name="Nakamura H."/>
            <person name="Ohtoshi R."/>
            <person name="Tomita M."/>
            <person name="Numata K."/>
            <person name="Arakawa K."/>
        </authorList>
    </citation>
    <scope>NUCLEOTIDE SEQUENCE [LARGE SCALE GENOMIC DNA]</scope>
</reference>
<dbReference type="EMBL" id="BGZK01000023">
    <property type="protein sequence ID" value="GBP06872.1"/>
    <property type="molecule type" value="Genomic_DNA"/>
</dbReference>
<sequence>MAGAAPGTVTAGGTASSSSKTLPLGELKILFFKFLERLGYALPSEADSVLGLRSSDSTNKNVNEDSRGQSPCPSLGSSGKRSSSALSSDEGLDNSDSTIKGSDDEEFQIIKRKNKRVARRLRKSSNSSQSNDSAMEIEQVKVKSTNHSDSSITSKTVTAAKTVASNKEATVSGANTLKTANVTGSKPSPPPKCHRCQLYGYAATNCHVPPRCVKCLDSHWTKECSRTRESGGKPVCCNCGSDHTANYGGCAVAPKRKPRNNINKNIRKVQQTSRPLNVSQFPALNSENKQTARTTNTVSSKPTGSKNFHPANPPKENQWKNPLP</sequence>
<dbReference type="AlphaFoldDB" id="A0A4C1SXE9"/>
<name>A0A4C1SXE9_EUMVA</name>
<protein>
    <submittedName>
        <fullName evidence="2">Nucleic-acid-binding protein from transposon X-element</fullName>
    </submittedName>
</protein>
<feature type="compositionally biased region" description="Polar residues" evidence="1">
    <location>
        <begin position="283"/>
        <end position="306"/>
    </location>
</feature>
<feature type="compositionally biased region" description="Low complexity" evidence="1">
    <location>
        <begin position="74"/>
        <end position="88"/>
    </location>
</feature>
<feature type="region of interest" description="Disordered" evidence="1">
    <location>
        <begin position="51"/>
        <end position="103"/>
    </location>
</feature>
<feature type="region of interest" description="Disordered" evidence="1">
    <location>
        <begin position="283"/>
        <end position="324"/>
    </location>
</feature>
<proteinExistence type="predicted"/>
<keyword evidence="3" id="KW-1185">Reference proteome</keyword>
<evidence type="ECO:0000313" key="3">
    <source>
        <dbReference type="Proteomes" id="UP000299102"/>
    </source>
</evidence>
<feature type="compositionally biased region" description="Low complexity" evidence="1">
    <location>
        <begin position="124"/>
        <end position="133"/>
    </location>
</feature>
<organism evidence="2 3">
    <name type="scientific">Eumeta variegata</name>
    <name type="common">Bagworm moth</name>
    <name type="synonym">Eumeta japonica</name>
    <dbReference type="NCBI Taxonomy" id="151549"/>
    <lineage>
        <taxon>Eukaryota</taxon>
        <taxon>Metazoa</taxon>
        <taxon>Ecdysozoa</taxon>
        <taxon>Arthropoda</taxon>
        <taxon>Hexapoda</taxon>
        <taxon>Insecta</taxon>
        <taxon>Pterygota</taxon>
        <taxon>Neoptera</taxon>
        <taxon>Endopterygota</taxon>
        <taxon>Lepidoptera</taxon>
        <taxon>Glossata</taxon>
        <taxon>Ditrysia</taxon>
        <taxon>Tineoidea</taxon>
        <taxon>Psychidae</taxon>
        <taxon>Oiketicinae</taxon>
        <taxon>Eumeta</taxon>
    </lineage>
</organism>
<gene>
    <name evidence="2" type="primary">ORF1</name>
    <name evidence="2" type="ORF">EVAR_92770_1</name>
</gene>